<evidence type="ECO:0000313" key="6">
    <source>
        <dbReference type="EMBL" id="SEL01603.1"/>
    </source>
</evidence>
<evidence type="ECO:0000256" key="2">
    <source>
        <dbReference type="ARBA" id="ARBA00022692"/>
    </source>
</evidence>
<dbReference type="Proteomes" id="UP000199664">
    <property type="component" value="Unassembled WGS sequence"/>
</dbReference>
<dbReference type="AlphaFoldDB" id="A0A1H7LRM1"/>
<protein>
    <recommendedName>
        <fullName evidence="8">Neutral zinc metallopeptidase</fullName>
    </recommendedName>
</protein>
<evidence type="ECO:0000256" key="3">
    <source>
        <dbReference type="ARBA" id="ARBA00022989"/>
    </source>
</evidence>
<evidence type="ECO:0000313" key="7">
    <source>
        <dbReference type="Proteomes" id="UP000199664"/>
    </source>
</evidence>
<evidence type="ECO:0000256" key="1">
    <source>
        <dbReference type="ARBA" id="ARBA00004167"/>
    </source>
</evidence>
<keyword evidence="3" id="KW-1133">Transmembrane helix</keyword>
<keyword evidence="4" id="KW-0472">Membrane</keyword>
<feature type="region of interest" description="Disordered" evidence="5">
    <location>
        <begin position="1"/>
        <end position="25"/>
    </location>
</feature>
<evidence type="ECO:0008006" key="8">
    <source>
        <dbReference type="Google" id="ProtNLM"/>
    </source>
</evidence>
<dbReference type="OrthoDB" id="9774900at2"/>
<dbReference type="RefSeq" id="WP_091831779.1">
    <property type="nucleotide sequence ID" value="NZ_FOAN01000002.1"/>
</dbReference>
<keyword evidence="7" id="KW-1185">Reference proteome</keyword>
<dbReference type="PANTHER" id="PTHR30168:SF0">
    <property type="entry name" value="INNER MEMBRANE PROTEIN"/>
    <property type="match status" value="1"/>
</dbReference>
<dbReference type="InterPro" id="IPR007343">
    <property type="entry name" value="Uncharacterised_pept_Zn_put"/>
</dbReference>
<gene>
    <name evidence="6" type="ORF">SAMN04515666_102608</name>
</gene>
<evidence type="ECO:0000256" key="4">
    <source>
        <dbReference type="ARBA" id="ARBA00023136"/>
    </source>
</evidence>
<dbReference type="PANTHER" id="PTHR30168">
    <property type="entry name" value="PUTATIVE MEMBRANE PROTEIN YPFJ"/>
    <property type="match status" value="1"/>
</dbReference>
<organism evidence="6 7">
    <name type="scientific">Bosea lupini</name>
    <dbReference type="NCBI Taxonomy" id="1036779"/>
    <lineage>
        <taxon>Bacteria</taxon>
        <taxon>Pseudomonadati</taxon>
        <taxon>Pseudomonadota</taxon>
        <taxon>Alphaproteobacteria</taxon>
        <taxon>Hyphomicrobiales</taxon>
        <taxon>Boseaceae</taxon>
        <taxon>Bosea</taxon>
    </lineage>
</organism>
<comment type="subcellular location">
    <subcellularLocation>
        <location evidence="1">Membrane</location>
        <topology evidence="1">Single-pass membrane protein</topology>
    </subcellularLocation>
</comment>
<dbReference type="EMBL" id="FOAN01000002">
    <property type="protein sequence ID" value="SEL01603.1"/>
    <property type="molecule type" value="Genomic_DNA"/>
</dbReference>
<reference evidence="7" key="1">
    <citation type="submission" date="2016-10" db="EMBL/GenBank/DDBJ databases">
        <authorList>
            <person name="Varghese N."/>
            <person name="Submissions S."/>
        </authorList>
    </citation>
    <scope>NUCLEOTIDE SEQUENCE [LARGE SCALE GENOMIC DNA]</scope>
    <source>
        <strain evidence="7">LMG 26383,CCUG 61248,R- 45681</strain>
    </source>
</reference>
<sequence>MRWEDYRQSDNVEDRRGGGGEYAGLPGGRGGIGIGTMVVLGLLGWALGIDPRILIGGAEMIGGIGGRSAPTQEQRKSAGPPQDEMGKFISAVLAQNEDIWTKVLPQQANRKYVPPKLVLFSGVDRSGCGTAQSAMGPFYCPNDQRVYLDLSFFQEMQRKLGGGGDFAYAYVIGHEIGHHIQNLLGILPKVNELRQRLSERESNLLSVRVELQADCFAGVWAYNLQAMDRIEAGDIDEAMRTASAIGDDKLQQQGRGVVVPDSFTHGSSAQRTRWFNTGFKSGSMQSCDTFRTNQL</sequence>
<keyword evidence="2" id="KW-0812">Transmembrane</keyword>
<dbReference type="STRING" id="1036779.SAMN04515666_102608"/>
<feature type="compositionally biased region" description="Basic and acidic residues" evidence="5">
    <location>
        <begin position="1"/>
        <end position="18"/>
    </location>
</feature>
<name>A0A1H7LRM1_9HYPH</name>
<evidence type="ECO:0000256" key="5">
    <source>
        <dbReference type="SAM" id="MobiDB-lite"/>
    </source>
</evidence>
<dbReference type="Pfam" id="PF04228">
    <property type="entry name" value="Zn_peptidase"/>
    <property type="match status" value="1"/>
</dbReference>
<proteinExistence type="predicted"/>
<accession>A0A1H7LRM1</accession>
<dbReference type="GO" id="GO:0016020">
    <property type="term" value="C:membrane"/>
    <property type="evidence" value="ECO:0007669"/>
    <property type="project" value="UniProtKB-SubCell"/>
</dbReference>